<accession>A0A1I4HME2</accession>
<dbReference type="OrthoDB" id="9806150at2"/>
<dbReference type="GO" id="GO:0005829">
    <property type="term" value="C:cytosol"/>
    <property type="evidence" value="ECO:0007669"/>
    <property type="project" value="TreeGrafter"/>
</dbReference>
<dbReference type="Gene3D" id="3.90.79.10">
    <property type="entry name" value="Nucleoside Triphosphate Pyrophosphohydrolase"/>
    <property type="match status" value="1"/>
</dbReference>
<dbReference type="RefSeq" id="WP_091480724.1">
    <property type="nucleotide sequence ID" value="NZ_FOTR01000001.1"/>
</dbReference>
<protein>
    <submittedName>
        <fullName evidence="4">ADP-ribose pyrophosphatase</fullName>
    </submittedName>
</protein>
<keyword evidence="5" id="KW-1185">Reference proteome</keyword>
<feature type="domain" description="Nudix hydrolase" evidence="3">
    <location>
        <begin position="40"/>
        <end position="169"/>
    </location>
</feature>
<dbReference type="PROSITE" id="PS51462">
    <property type="entry name" value="NUDIX"/>
    <property type="match status" value="1"/>
</dbReference>
<sequence>MANSEWKINHSSTTQIDRFKITIDEVLLANEQTQNFSYIDFHDGVCVLAITEDNQIVMLKQYRHPLHSTEREFPAGMIEEDEEPLHAAKRELLEETGYHAEDWHSLDYFYPSPGSTTEKIHLYLASKAIKVADQFLDELENIEVEEVSIKDFCKLIEQGNFRHGAGLACWAKYLSMTFN</sequence>
<gene>
    <name evidence="4" type="ORF">SAMN04487943_101524</name>
</gene>
<dbReference type="SUPFAM" id="SSF55811">
    <property type="entry name" value="Nudix"/>
    <property type="match status" value="1"/>
</dbReference>
<comment type="cofactor">
    <cofactor evidence="1">
        <name>Mg(2+)</name>
        <dbReference type="ChEBI" id="CHEBI:18420"/>
    </cofactor>
</comment>
<dbReference type="PROSITE" id="PS00893">
    <property type="entry name" value="NUDIX_BOX"/>
    <property type="match status" value="1"/>
</dbReference>
<keyword evidence="2" id="KW-0378">Hydrolase</keyword>
<dbReference type="Pfam" id="PF00293">
    <property type="entry name" value="NUDIX"/>
    <property type="match status" value="1"/>
</dbReference>
<dbReference type="InterPro" id="IPR015797">
    <property type="entry name" value="NUDIX_hydrolase-like_dom_sf"/>
</dbReference>
<evidence type="ECO:0000256" key="1">
    <source>
        <dbReference type="ARBA" id="ARBA00001946"/>
    </source>
</evidence>
<dbReference type="AlphaFoldDB" id="A0A1I4HME2"/>
<reference evidence="5" key="1">
    <citation type="submission" date="2016-10" db="EMBL/GenBank/DDBJ databases">
        <authorList>
            <person name="Varghese N."/>
            <person name="Submissions S."/>
        </authorList>
    </citation>
    <scope>NUCLEOTIDE SEQUENCE [LARGE SCALE GENOMIC DNA]</scope>
    <source>
        <strain evidence="5">CGMCC 1.4250</strain>
    </source>
</reference>
<evidence type="ECO:0000259" key="3">
    <source>
        <dbReference type="PROSITE" id="PS51462"/>
    </source>
</evidence>
<organism evidence="4 5">
    <name type="scientific">Gracilibacillus orientalis</name>
    <dbReference type="NCBI Taxonomy" id="334253"/>
    <lineage>
        <taxon>Bacteria</taxon>
        <taxon>Bacillati</taxon>
        <taxon>Bacillota</taxon>
        <taxon>Bacilli</taxon>
        <taxon>Bacillales</taxon>
        <taxon>Bacillaceae</taxon>
        <taxon>Gracilibacillus</taxon>
    </lineage>
</organism>
<dbReference type="InterPro" id="IPR020084">
    <property type="entry name" value="NUDIX_hydrolase_CS"/>
</dbReference>
<dbReference type="CDD" id="cd03424">
    <property type="entry name" value="NUDIX_ADPRase_Nudt5_UGPPase_Nudt14"/>
    <property type="match status" value="1"/>
</dbReference>
<dbReference type="GO" id="GO:0019693">
    <property type="term" value="P:ribose phosphate metabolic process"/>
    <property type="evidence" value="ECO:0007669"/>
    <property type="project" value="TreeGrafter"/>
</dbReference>
<name>A0A1I4HME2_9BACI</name>
<dbReference type="Proteomes" id="UP000198565">
    <property type="component" value="Unassembled WGS sequence"/>
</dbReference>
<evidence type="ECO:0000313" key="5">
    <source>
        <dbReference type="Proteomes" id="UP000198565"/>
    </source>
</evidence>
<dbReference type="PANTHER" id="PTHR11839">
    <property type="entry name" value="UDP/ADP-SUGAR PYROPHOSPHATASE"/>
    <property type="match status" value="1"/>
</dbReference>
<dbReference type="PANTHER" id="PTHR11839:SF18">
    <property type="entry name" value="NUDIX HYDROLASE DOMAIN-CONTAINING PROTEIN"/>
    <property type="match status" value="1"/>
</dbReference>
<dbReference type="GO" id="GO:0006753">
    <property type="term" value="P:nucleoside phosphate metabolic process"/>
    <property type="evidence" value="ECO:0007669"/>
    <property type="project" value="TreeGrafter"/>
</dbReference>
<proteinExistence type="predicted"/>
<evidence type="ECO:0000313" key="4">
    <source>
        <dbReference type="EMBL" id="SFL43314.1"/>
    </source>
</evidence>
<dbReference type="STRING" id="334253.SAMN04487943_101524"/>
<evidence type="ECO:0000256" key="2">
    <source>
        <dbReference type="ARBA" id="ARBA00022801"/>
    </source>
</evidence>
<dbReference type="InterPro" id="IPR000086">
    <property type="entry name" value="NUDIX_hydrolase_dom"/>
</dbReference>
<dbReference type="EMBL" id="FOTR01000001">
    <property type="protein sequence ID" value="SFL43314.1"/>
    <property type="molecule type" value="Genomic_DNA"/>
</dbReference>
<dbReference type="GO" id="GO:0016787">
    <property type="term" value="F:hydrolase activity"/>
    <property type="evidence" value="ECO:0007669"/>
    <property type="project" value="UniProtKB-KW"/>
</dbReference>